<dbReference type="eggNOG" id="COG0685">
    <property type="taxonomic scope" value="Bacteria"/>
</dbReference>
<reference evidence="2 3" key="1">
    <citation type="journal article" date="2014" name="Antonie Van Leeuwenhoek">
        <title>Roseivivax atlanticus sp. nov., isolated from surface seawater of the Atlantic Ocean.</title>
        <authorList>
            <person name="Li G."/>
            <person name="Lai Q."/>
            <person name="Liu X."/>
            <person name="Sun F."/>
            <person name="Shao Z."/>
        </authorList>
    </citation>
    <scope>NUCLEOTIDE SEQUENCE [LARGE SCALE GENOMIC DNA]</scope>
    <source>
        <strain evidence="2 3">22II-s10s</strain>
    </source>
</reference>
<dbReference type="STRING" id="1379903.ATO8_04451"/>
<dbReference type="PATRIC" id="fig|1317118.6.peg.920"/>
<dbReference type="InterPro" id="IPR029041">
    <property type="entry name" value="FAD-linked_oxidoreductase-like"/>
</dbReference>
<accession>W4HN20</accession>
<dbReference type="AlphaFoldDB" id="W4HN20"/>
<protein>
    <submittedName>
        <fullName evidence="2">Methylenetetrahydrofolate reductase</fullName>
    </submittedName>
</protein>
<keyword evidence="3" id="KW-1185">Reference proteome</keyword>
<dbReference type="GO" id="GO:0016491">
    <property type="term" value="F:oxidoreductase activity"/>
    <property type="evidence" value="ECO:0007669"/>
    <property type="project" value="UniProtKB-KW"/>
</dbReference>
<sequence length="310" mass="33500">MTLMSFLRRSGTEGRGDLAALLSGYSLEVMPRTASRIADLREMIPAGTRIYIAHVEGTPIDDMVACARRVRAEGFTPMPHIPARHIDTRATLDAWLTRYAGEAGVSEALVIAGGSKRPQGVFDSSMALLETGLFDRHGFTRLHVAGHPEGNRDIDLHGGNALVDDAIRWKQDFAERTDAAMALVTQFVFDAAPVIAWEQRLRASGVHLPIHVGVAGPAKLQTLLKFAVMCGIGPSLSVLQKRAKDITRLVRPFEPTDVLEAIARYKAATPDTLIAGAHLFPLGGIEQATEYANRQIGVDPRTGPGRAVNA</sequence>
<organism evidence="2 3">
    <name type="scientific">Roseivivax marinus</name>
    <dbReference type="NCBI Taxonomy" id="1379903"/>
    <lineage>
        <taxon>Bacteria</taxon>
        <taxon>Pseudomonadati</taxon>
        <taxon>Pseudomonadota</taxon>
        <taxon>Alphaproteobacteria</taxon>
        <taxon>Rhodobacterales</taxon>
        <taxon>Roseobacteraceae</taxon>
        <taxon>Roseivivax</taxon>
    </lineage>
</organism>
<keyword evidence="1" id="KW-0560">Oxidoreductase</keyword>
<name>W4HN20_9RHOB</name>
<dbReference type="RefSeq" id="WP_051487382.1">
    <property type="nucleotide sequence ID" value="NZ_AQQW01000002.1"/>
</dbReference>
<dbReference type="SUPFAM" id="SSF51730">
    <property type="entry name" value="FAD-linked oxidoreductase"/>
    <property type="match status" value="1"/>
</dbReference>
<dbReference type="Proteomes" id="UP000019063">
    <property type="component" value="Unassembled WGS sequence"/>
</dbReference>
<dbReference type="EMBL" id="AQQW01000002">
    <property type="protein sequence ID" value="ETW14114.1"/>
    <property type="molecule type" value="Genomic_DNA"/>
</dbReference>
<proteinExistence type="predicted"/>
<dbReference type="Gene3D" id="3.20.20.220">
    <property type="match status" value="1"/>
</dbReference>
<evidence type="ECO:0000313" key="3">
    <source>
        <dbReference type="Proteomes" id="UP000019063"/>
    </source>
</evidence>
<evidence type="ECO:0000256" key="1">
    <source>
        <dbReference type="ARBA" id="ARBA00023002"/>
    </source>
</evidence>
<gene>
    <name evidence="2" type="ORF">ATO8_04451</name>
</gene>
<comment type="caution">
    <text evidence="2">The sequence shown here is derived from an EMBL/GenBank/DDBJ whole genome shotgun (WGS) entry which is preliminary data.</text>
</comment>
<evidence type="ECO:0000313" key="2">
    <source>
        <dbReference type="EMBL" id="ETW14114.1"/>
    </source>
</evidence>